<gene>
    <name evidence="7" type="ORF">MANES_15G041000v8</name>
</gene>
<dbReference type="InterPro" id="IPR036249">
    <property type="entry name" value="Thioredoxin-like_sf"/>
</dbReference>
<dbReference type="InterPro" id="IPR040079">
    <property type="entry name" value="Glutathione_S-Trfase"/>
</dbReference>
<dbReference type="InterPro" id="IPR045074">
    <property type="entry name" value="GST_C_Tau"/>
</dbReference>
<dbReference type="PANTHER" id="PTHR11260">
    <property type="entry name" value="GLUTATHIONE S-TRANSFERASE, GST, SUPERFAMILY, GST DOMAIN CONTAINING"/>
    <property type="match status" value="1"/>
</dbReference>
<dbReference type="GO" id="GO:0005737">
    <property type="term" value="C:cytoplasm"/>
    <property type="evidence" value="ECO:0000318"/>
    <property type="project" value="GO_Central"/>
</dbReference>
<dbReference type="Pfam" id="PF00043">
    <property type="entry name" value="GST_C"/>
    <property type="match status" value="1"/>
</dbReference>
<organism evidence="7 8">
    <name type="scientific">Manihot esculenta</name>
    <name type="common">Cassava</name>
    <name type="synonym">Jatropha manihot</name>
    <dbReference type="NCBI Taxonomy" id="3983"/>
    <lineage>
        <taxon>Eukaryota</taxon>
        <taxon>Viridiplantae</taxon>
        <taxon>Streptophyta</taxon>
        <taxon>Embryophyta</taxon>
        <taxon>Tracheophyta</taxon>
        <taxon>Spermatophyta</taxon>
        <taxon>Magnoliopsida</taxon>
        <taxon>eudicotyledons</taxon>
        <taxon>Gunneridae</taxon>
        <taxon>Pentapetalae</taxon>
        <taxon>rosids</taxon>
        <taxon>fabids</taxon>
        <taxon>Malpighiales</taxon>
        <taxon>Euphorbiaceae</taxon>
        <taxon>Crotonoideae</taxon>
        <taxon>Manihoteae</taxon>
        <taxon>Manihot</taxon>
    </lineage>
</organism>
<dbReference type="InterPro" id="IPR004045">
    <property type="entry name" value="Glutathione_S-Trfase_N"/>
</dbReference>
<dbReference type="CDD" id="cd03185">
    <property type="entry name" value="GST_C_Tau"/>
    <property type="match status" value="1"/>
</dbReference>
<dbReference type="SUPFAM" id="SSF52833">
    <property type="entry name" value="Thioredoxin-like"/>
    <property type="match status" value="1"/>
</dbReference>
<dbReference type="PROSITE" id="PS50405">
    <property type="entry name" value="GST_CTER"/>
    <property type="match status" value="1"/>
</dbReference>
<dbReference type="Gene3D" id="3.40.30.10">
    <property type="entry name" value="Glutaredoxin"/>
    <property type="match status" value="1"/>
</dbReference>
<dbReference type="FunFam" id="1.20.1050.10:FF:000012">
    <property type="entry name" value="Tau class glutathione S-transferase"/>
    <property type="match status" value="1"/>
</dbReference>
<dbReference type="SFLD" id="SFLDG01152">
    <property type="entry name" value="Main.3:_Omega-_and_Tau-like"/>
    <property type="match status" value="1"/>
</dbReference>
<dbReference type="InterPro" id="IPR045073">
    <property type="entry name" value="Omega/Tau-like"/>
</dbReference>
<dbReference type="OrthoDB" id="4951845at2759"/>
<reference evidence="8" key="1">
    <citation type="journal article" date="2016" name="Nat. Biotechnol.">
        <title>Sequencing wild and cultivated cassava and related species reveals extensive interspecific hybridization and genetic diversity.</title>
        <authorList>
            <person name="Bredeson J.V."/>
            <person name="Lyons J.B."/>
            <person name="Prochnik S.E."/>
            <person name="Wu G.A."/>
            <person name="Ha C.M."/>
            <person name="Edsinger-Gonzales E."/>
            <person name="Grimwood J."/>
            <person name="Schmutz J."/>
            <person name="Rabbi I.Y."/>
            <person name="Egesi C."/>
            <person name="Nauluvula P."/>
            <person name="Lebot V."/>
            <person name="Ndunguru J."/>
            <person name="Mkamilo G."/>
            <person name="Bart R.S."/>
            <person name="Setter T.L."/>
            <person name="Gleadow R.M."/>
            <person name="Kulakow P."/>
            <person name="Ferguson M.E."/>
            <person name="Rounsley S."/>
            <person name="Rokhsar D.S."/>
        </authorList>
    </citation>
    <scope>NUCLEOTIDE SEQUENCE [LARGE SCALE GENOMIC DNA]</scope>
    <source>
        <strain evidence="8">cv. AM560-2</strain>
    </source>
</reference>
<comment type="similarity">
    <text evidence="4">Belongs to the GST superfamily.</text>
</comment>
<dbReference type="EMBL" id="CM004401">
    <property type="protein sequence ID" value="OAY28099.1"/>
    <property type="molecule type" value="Genomic_DNA"/>
</dbReference>
<evidence type="ECO:0000259" key="5">
    <source>
        <dbReference type="PROSITE" id="PS50404"/>
    </source>
</evidence>
<dbReference type="Gramene" id="Manes.15G041000.1.v8.1">
    <property type="protein sequence ID" value="Manes.15G041000.1.v8.1.CDS"/>
    <property type="gene ID" value="Manes.15G041000.v8.1"/>
</dbReference>
<dbReference type="Proteomes" id="UP000091857">
    <property type="component" value="Chromosome 15"/>
</dbReference>
<dbReference type="SFLD" id="SFLDG00358">
    <property type="entry name" value="Main_(cytGST)"/>
    <property type="match status" value="1"/>
</dbReference>
<protein>
    <recommendedName>
        <fullName evidence="1">glutathione transferase</fullName>
        <ecNumber evidence="1">2.5.1.18</ecNumber>
    </recommendedName>
</protein>
<dbReference type="Gene3D" id="1.20.1050.10">
    <property type="match status" value="1"/>
</dbReference>
<evidence type="ECO:0000256" key="3">
    <source>
        <dbReference type="ARBA" id="ARBA00047960"/>
    </source>
</evidence>
<dbReference type="InterPro" id="IPR004046">
    <property type="entry name" value="GST_C"/>
</dbReference>
<proteinExistence type="inferred from homology"/>
<dbReference type="OMA" id="SYWLPVW"/>
<evidence type="ECO:0000313" key="7">
    <source>
        <dbReference type="EMBL" id="OAY28099.1"/>
    </source>
</evidence>
<evidence type="ECO:0000256" key="2">
    <source>
        <dbReference type="ARBA" id="ARBA00022679"/>
    </source>
</evidence>
<dbReference type="PROSITE" id="PS50404">
    <property type="entry name" value="GST_NTER"/>
    <property type="match status" value="1"/>
</dbReference>
<dbReference type="FunFam" id="3.40.30.10:FF:000014">
    <property type="entry name" value="Tau class glutathione S-transferase"/>
    <property type="match status" value="1"/>
</dbReference>
<dbReference type="CDD" id="cd03058">
    <property type="entry name" value="GST_N_Tau"/>
    <property type="match status" value="1"/>
</dbReference>
<evidence type="ECO:0000259" key="6">
    <source>
        <dbReference type="PROSITE" id="PS50405"/>
    </source>
</evidence>
<evidence type="ECO:0000313" key="8">
    <source>
        <dbReference type="Proteomes" id="UP000091857"/>
    </source>
</evidence>
<feature type="domain" description="GST N-terminal" evidence="5">
    <location>
        <begin position="8"/>
        <end position="87"/>
    </location>
</feature>
<dbReference type="STRING" id="3983.A0A2C9UEN1"/>
<accession>A0A2C9UEN1</accession>
<dbReference type="AlphaFoldDB" id="A0A2C9UEN1"/>
<dbReference type="SFLD" id="SFLDS00019">
    <property type="entry name" value="Glutathione_Transferase_(cytos"/>
    <property type="match status" value="1"/>
</dbReference>
<dbReference type="GO" id="GO:0004364">
    <property type="term" value="F:glutathione transferase activity"/>
    <property type="evidence" value="ECO:0000318"/>
    <property type="project" value="GO_Central"/>
</dbReference>
<sequence length="233" mass="27326">MASKEEVNQLELFGFWVSPYVLRVEWALKLKSLDYVYTEQDIFNKSSLLLQLNPVHKKVPVLVHDQKVIAESLVILEYIDETWKHKYPLLPQDPYERAQARFWAKFAEQKILEAAWNALCSLGDEKERAIQLTIEALQHIEGELKGKQFFGGERIGYLDIAAGWISYWLPVWEEVGSMKIVDTQQFPAISSWMHRFINHPVIKDNLPPRDKMTVYFNSRREVLTSQPHGWIRI</sequence>
<feature type="domain" description="GST C-terminal" evidence="6">
    <location>
        <begin position="93"/>
        <end position="215"/>
    </location>
</feature>
<evidence type="ECO:0000256" key="1">
    <source>
        <dbReference type="ARBA" id="ARBA00012452"/>
    </source>
</evidence>
<comment type="caution">
    <text evidence="7">The sequence shown here is derived from an EMBL/GenBank/DDBJ whole genome shotgun (WGS) entry which is preliminary data.</text>
</comment>
<keyword evidence="8" id="KW-1185">Reference proteome</keyword>
<dbReference type="InterPro" id="IPR010987">
    <property type="entry name" value="Glutathione-S-Trfase_C-like"/>
</dbReference>
<dbReference type="PANTHER" id="PTHR11260:SF474">
    <property type="entry name" value="GLUTATHIONE TRANSFERASE"/>
    <property type="match status" value="1"/>
</dbReference>
<dbReference type="InterPro" id="IPR036282">
    <property type="entry name" value="Glutathione-S-Trfase_C_sf"/>
</dbReference>
<dbReference type="SUPFAM" id="SSF47616">
    <property type="entry name" value="GST C-terminal domain-like"/>
    <property type="match status" value="1"/>
</dbReference>
<name>A0A2C9UEN1_MANES</name>
<dbReference type="GO" id="GO:0006749">
    <property type="term" value="P:glutathione metabolic process"/>
    <property type="evidence" value="ECO:0000318"/>
    <property type="project" value="GO_Central"/>
</dbReference>
<dbReference type="Pfam" id="PF02798">
    <property type="entry name" value="GST_N"/>
    <property type="match status" value="1"/>
</dbReference>
<keyword evidence="2" id="KW-0808">Transferase</keyword>
<comment type="catalytic activity">
    <reaction evidence="3">
        <text>RX + glutathione = an S-substituted glutathione + a halide anion + H(+)</text>
        <dbReference type="Rhea" id="RHEA:16437"/>
        <dbReference type="ChEBI" id="CHEBI:15378"/>
        <dbReference type="ChEBI" id="CHEBI:16042"/>
        <dbReference type="ChEBI" id="CHEBI:17792"/>
        <dbReference type="ChEBI" id="CHEBI:57925"/>
        <dbReference type="ChEBI" id="CHEBI:90779"/>
        <dbReference type="EC" id="2.5.1.18"/>
    </reaction>
</comment>
<dbReference type="EC" id="2.5.1.18" evidence="1"/>
<evidence type="ECO:0000256" key="4">
    <source>
        <dbReference type="RuleBase" id="RU003494"/>
    </source>
</evidence>